<dbReference type="AlphaFoldDB" id="A0A383C2N1"/>
<feature type="non-terminal residue" evidence="1">
    <location>
        <position position="1"/>
    </location>
</feature>
<protein>
    <submittedName>
        <fullName evidence="1">Uncharacterized protein</fullName>
    </submittedName>
</protein>
<name>A0A383C2N1_9ZZZZ</name>
<accession>A0A383C2N1</accession>
<reference evidence="1" key="1">
    <citation type="submission" date="2018-05" db="EMBL/GenBank/DDBJ databases">
        <authorList>
            <person name="Lanie J.A."/>
            <person name="Ng W.-L."/>
            <person name="Kazmierczak K.M."/>
            <person name="Andrzejewski T.M."/>
            <person name="Davidsen T.M."/>
            <person name="Wayne K.J."/>
            <person name="Tettelin H."/>
            <person name="Glass J.I."/>
            <person name="Rusch D."/>
            <person name="Podicherti R."/>
            <person name="Tsui H.-C.T."/>
            <person name="Winkler M.E."/>
        </authorList>
    </citation>
    <scope>NUCLEOTIDE SEQUENCE</scope>
</reference>
<proteinExistence type="predicted"/>
<evidence type="ECO:0000313" key="1">
    <source>
        <dbReference type="EMBL" id="SVE26444.1"/>
    </source>
</evidence>
<organism evidence="1">
    <name type="scientific">marine metagenome</name>
    <dbReference type="NCBI Taxonomy" id="408172"/>
    <lineage>
        <taxon>unclassified sequences</taxon>
        <taxon>metagenomes</taxon>
        <taxon>ecological metagenomes</taxon>
    </lineage>
</organism>
<sequence>QNECLCGPGGDWDGSSCTSGATTGNAWVTLDEGNEDIDEWGEAGGDNPPEYLIYDGTEPGWNVTTGSFFDDVGFHTDADGNTDVAAFKDLGIVIRPTEALQSNFAFENISGTNQSYIQLLGISGTDIGGVHRIILSDGLTPDDNTTITSPTYKNASGIPSPLVDGTTYNVSYNLYDGAGNLATFDGPQAEKYDISEPTILEIETSLNQALERKKTGETVDFTIIFSEDVMSTAALIVTFETS</sequence>
<gene>
    <name evidence="1" type="ORF">METZ01_LOCUS479298</name>
</gene>
<dbReference type="EMBL" id="UINC01205322">
    <property type="protein sequence ID" value="SVE26444.1"/>
    <property type="molecule type" value="Genomic_DNA"/>
</dbReference>
<feature type="non-terminal residue" evidence="1">
    <location>
        <position position="242"/>
    </location>
</feature>